<proteinExistence type="predicted"/>
<sequence length="216" mass="22534">MNGRSDMDGDAAHRATRDALPWLLSGRLGGDELDAAQAHLAGCAACRADFQQLRRLREAAAAPDPQCDPDAALGRLLARIDAPVQPPADVSPPPTLRGRAANDPRWLRRMALAQCGVIVLLAVLLARPGPPADSFRGLGAAPAATGQAVVVFRPETAERELRRILRASGARVVGGPTVTDAWLLAMPQADAAASLARLRAEPAVLLAEPLGATGHP</sequence>
<name>A0A7L9TZR1_9BURK</name>
<evidence type="ECO:0000313" key="2">
    <source>
        <dbReference type="EMBL" id="QOL48271.1"/>
    </source>
</evidence>
<dbReference type="InterPro" id="IPR041916">
    <property type="entry name" value="Anti_sigma_zinc_sf"/>
</dbReference>
<dbReference type="KEGG" id="mlir:LPB04_14900"/>
<dbReference type="Pfam" id="PF13490">
    <property type="entry name" value="zf-HC2"/>
    <property type="match status" value="1"/>
</dbReference>
<evidence type="ECO:0000259" key="1">
    <source>
        <dbReference type="Pfam" id="PF13490"/>
    </source>
</evidence>
<dbReference type="Gene3D" id="1.10.10.1320">
    <property type="entry name" value="Anti-sigma factor, zinc-finger domain"/>
    <property type="match status" value="1"/>
</dbReference>
<dbReference type="AlphaFoldDB" id="A0A7L9TZR1"/>
<feature type="domain" description="Putative zinc-finger" evidence="1">
    <location>
        <begin position="14"/>
        <end position="47"/>
    </location>
</feature>
<gene>
    <name evidence="2" type="ORF">LPB04_14900</name>
</gene>
<dbReference type="RefSeq" id="WP_193685317.1">
    <property type="nucleotide sequence ID" value="NZ_CP062941.1"/>
</dbReference>
<reference evidence="2 3" key="1">
    <citation type="submission" date="2020-10" db="EMBL/GenBank/DDBJ databases">
        <title>Genome sequencing of Massilia sp. LPB0304.</title>
        <authorList>
            <person name="Kim J."/>
        </authorList>
    </citation>
    <scope>NUCLEOTIDE SEQUENCE [LARGE SCALE GENOMIC DNA]</scope>
    <source>
        <strain evidence="2 3">LPB0304</strain>
    </source>
</reference>
<organism evidence="2 3">
    <name type="scientific">Massilia litorea</name>
    <dbReference type="NCBI Taxonomy" id="2769491"/>
    <lineage>
        <taxon>Bacteria</taxon>
        <taxon>Pseudomonadati</taxon>
        <taxon>Pseudomonadota</taxon>
        <taxon>Betaproteobacteria</taxon>
        <taxon>Burkholderiales</taxon>
        <taxon>Oxalobacteraceae</taxon>
        <taxon>Telluria group</taxon>
        <taxon>Massilia</taxon>
    </lineage>
</organism>
<dbReference type="EMBL" id="CP062941">
    <property type="protein sequence ID" value="QOL48271.1"/>
    <property type="molecule type" value="Genomic_DNA"/>
</dbReference>
<protein>
    <submittedName>
        <fullName evidence="2">Zf-HC2 domain-containing protein</fullName>
    </submittedName>
</protein>
<evidence type="ECO:0000313" key="3">
    <source>
        <dbReference type="Proteomes" id="UP000593875"/>
    </source>
</evidence>
<accession>A0A7L9TZR1</accession>
<keyword evidence="3" id="KW-1185">Reference proteome</keyword>
<dbReference type="Proteomes" id="UP000593875">
    <property type="component" value="Chromosome"/>
</dbReference>
<dbReference type="InterPro" id="IPR027383">
    <property type="entry name" value="Znf_put"/>
</dbReference>